<dbReference type="CDD" id="cd06171">
    <property type="entry name" value="Sigma70_r4"/>
    <property type="match status" value="1"/>
</dbReference>
<proteinExistence type="inferred from homology"/>
<keyword evidence="5" id="KW-0804">Transcription</keyword>
<keyword evidence="3" id="KW-0731">Sigma factor</keyword>
<evidence type="ECO:0000259" key="7">
    <source>
        <dbReference type="Pfam" id="PF08281"/>
    </source>
</evidence>
<evidence type="ECO:0000259" key="6">
    <source>
        <dbReference type="Pfam" id="PF04542"/>
    </source>
</evidence>
<dbReference type="InterPro" id="IPR013325">
    <property type="entry name" value="RNA_pol_sigma_r2"/>
</dbReference>
<dbReference type="NCBIfam" id="TIGR02983">
    <property type="entry name" value="SigE-fam_strep"/>
    <property type="match status" value="1"/>
</dbReference>
<evidence type="ECO:0000313" key="9">
    <source>
        <dbReference type="Proteomes" id="UP001612741"/>
    </source>
</evidence>
<dbReference type="InterPro" id="IPR014284">
    <property type="entry name" value="RNA_pol_sigma-70_dom"/>
</dbReference>
<dbReference type="InterPro" id="IPR014325">
    <property type="entry name" value="RNA_pol_sigma-E_actinobac"/>
</dbReference>
<evidence type="ECO:0000256" key="2">
    <source>
        <dbReference type="ARBA" id="ARBA00023015"/>
    </source>
</evidence>
<dbReference type="NCBIfam" id="TIGR02937">
    <property type="entry name" value="sigma70-ECF"/>
    <property type="match status" value="1"/>
</dbReference>
<dbReference type="Gene3D" id="1.10.10.10">
    <property type="entry name" value="Winged helix-like DNA-binding domain superfamily/Winged helix DNA-binding domain"/>
    <property type="match status" value="1"/>
</dbReference>
<comment type="similarity">
    <text evidence="1">Belongs to the sigma-70 factor family. ECF subfamily.</text>
</comment>
<dbReference type="InterPro" id="IPR013249">
    <property type="entry name" value="RNA_pol_sigma70_r4_t2"/>
</dbReference>
<dbReference type="PANTHER" id="PTHR43133:SF50">
    <property type="entry name" value="ECF RNA POLYMERASE SIGMA FACTOR SIGM"/>
    <property type="match status" value="1"/>
</dbReference>
<name>A0ABW7YNS8_9ACTN</name>
<dbReference type="InterPro" id="IPR036388">
    <property type="entry name" value="WH-like_DNA-bd_sf"/>
</dbReference>
<sequence length="175" mass="19496">MRPAQEQDYVEYVNARLPSLRRLAHHLCRDPHRADDVVQTAMTRLYVNWGRAQQAADLNRYVDAIVVRCFLNDQRLGWWSRVRLAGAVPEPPAAHGPDVETRSVVRAALAQVPPRQRAVLVLRFLHDLPVTEVAEILGCSTGNVKSQSARGLATLRKLLGETAAGFEGLVRDGCR</sequence>
<evidence type="ECO:0000256" key="4">
    <source>
        <dbReference type="ARBA" id="ARBA00023125"/>
    </source>
</evidence>
<keyword evidence="4" id="KW-0238">DNA-binding</keyword>
<evidence type="ECO:0000256" key="3">
    <source>
        <dbReference type="ARBA" id="ARBA00023082"/>
    </source>
</evidence>
<dbReference type="EMBL" id="JBITGY010000002">
    <property type="protein sequence ID" value="MFI6497572.1"/>
    <property type="molecule type" value="Genomic_DNA"/>
</dbReference>
<protein>
    <submittedName>
        <fullName evidence="8">SigE family RNA polymerase sigma factor</fullName>
    </submittedName>
</protein>
<evidence type="ECO:0000256" key="5">
    <source>
        <dbReference type="ARBA" id="ARBA00023163"/>
    </source>
</evidence>
<dbReference type="RefSeq" id="WP_397080491.1">
    <property type="nucleotide sequence ID" value="NZ_JBITGY010000002.1"/>
</dbReference>
<feature type="domain" description="RNA polymerase sigma-70 region 2" evidence="6">
    <location>
        <begin position="14"/>
        <end position="72"/>
    </location>
</feature>
<dbReference type="InterPro" id="IPR039425">
    <property type="entry name" value="RNA_pol_sigma-70-like"/>
</dbReference>
<dbReference type="Pfam" id="PF08281">
    <property type="entry name" value="Sigma70_r4_2"/>
    <property type="match status" value="1"/>
</dbReference>
<keyword evidence="2" id="KW-0805">Transcription regulation</keyword>
<feature type="domain" description="RNA polymerase sigma factor 70 region 4 type 2" evidence="7">
    <location>
        <begin position="105"/>
        <end position="155"/>
    </location>
</feature>
<dbReference type="Gene3D" id="1.10.1740.10">
    <property type="match status" value="1"/>
</dbReference>
<dbReference type="InterPro" id="IPR013324">
    <property type="entry name" value="RNA_pol_sigma_r3/r4-like"/>
</dbReference>
<organism evidence="8 9">
    <name type="scientific">Nonomuraea typhae</name>
    <dbReference type="NCBI Taxonomy" id="2603600"/>
    <lineage>
        <taxon>Bacteria</taxon>
        <taxon>Bacillati</taxon>
        <taxon>Actinomycetota</taxon>
        <taxon>Actinomycetes</taxon>
        <taxon>Streptosporangiales</taxon>
        <taxon>Streptosporangiaceae</taxon>
        <taxon>Nonomuraea</taxon>
    </lineage>
</organism>
<dbReference type="Pfam" id="PF04542">
    <property type="entry name" value="Sigma70_r2"/>
    <property type="match status" value="1"/>
</dbReference>
<dbReference type="InterPro" id="IPR007627">
    <property type="entry name" value="RNA_pol_sigma70_r2"/>
</dbReference>
<dbReference type="Proteomes" id="UP001612741">
    <property type="component" value="Unassembled WGS sequence"/>
</dbReference>
<reference evidence="8 9" key="1">
    <citation type="submission" date="2024-10" db="EMBL/GenBank/DDBJ databases">
        <title>The Natural Products Discovery Center: Release of the First 8490 Sequenced Strains for Exploring Actinobacteria Biosynthetic Diversity.</title>
        <authorList>
            <person name="Kalkreuter E."/>
            <person name="Kautsar S.A."/>
            <person name="Yang D."/>
            <person name="Bader C.D."/>
            <person name="Teijaro C.N."/>
            <person name="Fluegel L."/>
            <person name="Davis C.M."/>
            <person name="Simpson J.R."/>
            <person name="Lauterbach L."/>
            <person name="Steele A.D."/>
            <person name="Gui C."/>
            <person name="Meng S."/>
            <person name="Li G."/>
            <person name="Viehrig K."/>
            <person name="Ye F."/>
            <person name="Su P."/>
            <person name="Kiefer A.F."/>
            <person name="Nichols A."/>
            <person name="Cepeda A.J."/>
            <person name="Yan W."/>
            <person name="Fan B."/>
            <person name="Jiang Y."/>
            <person name="Adhikari A."/>
            <person name="Zheng C.-J."/>
            <person name="Schuster L."/>
            <person name="Cowan T.M."/>
            <person name="Smanski M.J."/>
            <person name="Chevrette M.G."/>
            <person name="De Carvalho L.P.S."/>
            <person name="Shen B."/>
        </authorList>
    </citation>
    <scope>NUCLEOTIDE SEQUENCE [LARGE SCALE GENOMIC DNA]</scope>
    <source>
        <strain evidence="8 9">NPDC050545</strain>
    </source>
</reference>
<keyword evidence="9" id="KW-1185">Reference proteome</keyword>
<dbReference type="PANTHER" id="PTHR43133">
    <property type="entry name" value="RNA POLYMERASE ECF-TYPE SIGMA FACTO"/>
    <property type="match status" value="1"/>
</dbReference>
<accession>A0ABW7YNS8</accession>
<dbReference type="SUPFAM" id="SSF88659">
    <property type="entry name" value="Sigma3 and sigma4 domains of RNA polymerase sigma factors"/>
    <property type="match status" value="1"/>
</dbReference>
<dbReference type="SUPFAM" id="SSF88946">
    <property type="entry name" value="Sigma2 domain of RNA polymerase sigma factors"/>
    <property type="match status" value="1"/>
</dbReference>
<comment type="caution">
    <text evidence="8">The sequence shown here is derived from an EMBL/GenBank/DDBJ whole genome shotgun (WGS) entry which is preliminary data.</text>
</comment>
<gene>
    <name evidence="8" type="ORF">ACIBG2_09315</name>
</gene>
<evidence type="ECO:0000256" key="1">
    <source>
        <dbReference type="ARBA" id="ARBA00010641"/>
    </source>
</evidence>
<evidence type="ECO:0000313" key="8">
    <source>
        <dbReference type="EMBL" id="MFI6497572.1"/>
    </source>
</evidence>